<proteinExistence type="predicted"/>
<accession>A0A6G1X3Y9</accession>
<dbReference type="AlphaFoldDB" id="A0A6G1X3Y9"/>
<protein>
    <submittedName>
        <fullName evidence="1">Uncharacterized protein</fullName>
    </submittedName>
</protein>
<evidence type="ECO:0000313" key="2">
    <source>
        <dbReference type="Proteomes" id="UP000480185"/>
    </source>
</evidence>
<keyword evidence="2" id="KW-1185">Reference proteome</keyword>
<comment type="caution">
    <text evidence="1">The sequence shown here is derived from an EMBL/GenBank/DDBJ whole genome shotgun (WGS) entry which is preliminary data.</text>
</comment>
<organism evidence="1 2">
    <name type="scientific">Salinibacillus xinjiangensis</name>
    <dbReference type="NCBI Taxonomy" id="1229268"/>
    <lineage>
        <taxon>Bacteria</taxon>
        <taxon>Bacillati</taxon>
        <taxon>Bacillota</taxon>
        <taxon>Bacilli</taxon>
        <taxon>Bacillales</taxon>
        <taxon>Bacillaceae</taxon>
        <taxon>Salinibacillus</taxon>
    </lineage>
</organism>
<dbReference type="Proteomes" id="UP000480185">
    <property type="component" value="Unassembled WGS sequence"/>
</dbReference>
<gene>
    <name evidence="1" type="ORF">GH754_04545</name>
</gene>
<name>A0A6G1X3Y9_9BACI</name>
<dbReference type="OrthoDB" id="8480699at2"/>
<reference evidence="1 2" key="1">
    <citation type="submission" date="2019-11" db="EMBL/GenBank/DDBJ databases">
        <authorList>
            <person name="Li J."/>
        </authorList>
    </citation>
    <scope>NUCLEOTIDE SEQUENCE [LARGE SCALE GENOMIC DNA]</scope>
    <source>
        <strain evidence="1 2">J4</strain>
    </source>
</reference>
<sequence>MRASGTARGYMAKNMETSLFLEHVLRCFRRELADQKRDVIIEKVDHDSNFLEIRWKEGEEAYFFLTNWNEIKHYQSKGPYAVDRFIIQKFKEIGFDFNHEASHYAQIISS</sequence>
<dbReference type="RefSeq" id="WP_153727525.1">
    <property type="nucleotide sequence ID" value="NZ_WJNH01000002.1"/>
</dbReference>
<dbReference type="EMBL" id="WJNH01000002">
    <property type="protein sequence ID" value="MRG85600.1"/>
    <property type="molecule type" value="Genomic_DNA"/>
</dbReference>
<evidence type="ECO:0000313" key="1">
    <source>
        <dbReference type="EMBL" id="MRG85600.1"/>
    </source>
</evidence>